<dbReference type="Proteomes" id="UP001185092">
    <property type="component" value="Unassembled WGS sequence"/>
</dbReference>
<dbReference type="EC" id="5.1.3.2" evidence="3"/>
<comment type="similarity">
    <text evidence="1">Belongs to the NAD(P)-dependent epimerase/dehydratase family.</text>
</comment>
<organism evidence="3 4">
    <name type="scientific">Aureibacter tunicatorum</name>
    <dbReference type="NCBI Taxonomy" id="866807"/>
    <lineage>
        <taxon>Bacteria</taxon>
        <taxon>Pseudomonadati</taxon>
        <taxon>Bacteroidota</taxon>
        <taxon>Cytophagia</taxon>
        <taxon>Cytophagales</taxon>
        <taxon>Persicobacteraceae</taxon>
        <taxon>Aureibacter</taxon>
    </lineage>
</organism>
<comment type="caution">
    <text evidence="3">The sequence shown here is derived from an EMBL/GenBank/DDBJ whole genome shotgun (WGS) entry which is preliminary data.</text>
</comment>
<gene>
    <name evidence="3" type="ORF">HNQ88_003964</name>
</gene>
<dbReference type="CDD" id="cd08946">
    <property type="entry name" value="SDR_e"/>
    <property type="match status" value="1"/>
</dbReference>
<dbReference type="InterPro" id="IPR001509">
    <property type="entry name" value="Epimerase_deHydtase"/>
</dbReference>
<dbReference type="RefSeq" id="WP_309941240.1">
    <property type="nucleotide sequence ID" value="NZ_AP025305.1"/>
</dbReference>
<evidence type="ECO:0000313" key="4">
    <source>
        <dbReference type="Proteomes" id="UP001185092"/>
    </source>
</evidence>
<evidence type="ECO:0000313" key="3">
    <source>
        <dbReference type="EMBL" id="MDR6240888.1"/>
    </source>
</evidence>
<name>A0AAE3XQI1_9BACT</name>
<keyword evidence="4" id="KW-1185">Reference proteome</keyword>
<evidence type="ECO:0000256" key="1">
    <source>
        <dbReference type="ARBA" id="ARBA00007637"/>
    </source>
</evidence>
<dbReference type="Gene3D" id="3.90.25.10">
    <property type="entry name" value="UDP-galactose 4-epimerase, domain 1"/>
    <property type="match status" value="1"/>
</dbReference>
<dbReference type="EMBL" id="JAVDQD010000006">
    <property type="protein sequence ID" value="MDR6240888.1"/>
    <property type="molecule type" value="Genomic_DNA"/>
</dbReference>
<dbReference type="InterPro" id="IPR036291">
    <property type="entry name" value="NAD(P)-bd_dom_sf"/>
</dbReference>
<accession>A0AAE3XQI1</accession>
<dbReference type="AlphaFoldDB" id="A0AAE3XQI1"/>
<proteinExistence type="inferred from homology"/>
<protein>
    <submittedName>
        <fullName evidence="3">UDP-glucose 4-epimerase</fullName>
        <ecNumber evidence="3">5.1.3.2</ecNumber>
    </submittedName>
</protein>
<reference evidence="3" key="1">
    <citation type="submission" date="2023-07" db="EMBL/GenBank/DDBJ databases">
        <title>Genomic Encyclopedia of Type Strains, Phase IV (KMG-IV): sequencing the most valuable type-strain genomes for metagenomic binning, comparative biology and taxonomic classification.</title>
        <authorList>
            <person name="Goeker M."/>
        </authorList>
    </citation>
    <scope>NUCLEOTIDE SEQUENCE</scope>
    <source>
        <strain evidence="3">DSM 26174</strain>
    </source>
</reference>
<dbReference type="PANTHER" id="PTHR43000">
    <property type="entry name" value="DTDP-D-GLUCOSE 4,6-DEHYDRATASE-RELATED"/>
    <property type="match status" value="1"/>
</dbReference>
<dbReference type="Gene3D" id="3.40.50.720">
    <property type="entry name" value="NAD(P)-binding Rossmann-like Domain"/>
    <property type="match status" value="1"/>
</dbReference>
<dbReference type="SUPFAM" id="SSF51735">
    <property type="entry name" value="NAD(P)-binding Rossmann-fold domains"/>
    <property type="match status" value="1"/>
</dbReference>
<keyword evidence="3" id="KW-0413">Isomerase</keyword>
<evidence type="ECO:0000259" key="2">
    <source>
        <dbReference type="Pfam" id="PF01370"/>
    </source>
</evidence>
<feature type="domain" description="NAD-dependent epimerase/dehydratase" evidence="2">
    <location>
        <begin position="3"/>
        <end position="237"/>
    </location>
</feature>
<dbReference type="GO" id="GO:0003978">
    <property type="term" value="F:UDP-glucose 4-epimerase activity"/>
    <property type="evidence" value="ECO:0007669"/>
    <property type="project" value="UniProtKB-EC"/>
</dbReference>
<dbReference type="Pfam" id="PF01370">
    <property type="entry name" value="Epimerase"/>
    <property type="match status" value="1"/>
</dbReference>
<sequence length="320" mass="36401">MKILVTGGAGYIGTQLVKSVLDNSEVEEVVVYDNLSRKNFNLFLGLPMKNGHKVKFVSGDILDSRKFRKALKGIDVVYHLAANVSTPYSDINSHVFEQVNHWGTAEVVSAVEEADVKQFVYVSSASVYGRTNGLVEEDTTPNPKTAYGISKSRGEEHVRRLMSKMDAYILRCANVYGYSKSMRFDAVINRFMFEAHYSNRISINGSGKQHRPFIHIDTLAKVLSEIIIKDVPSGTYNLVDKNLQILDVVDAMKEIYPSLEFIFTNQHLDLDGLQLSPSAELKKYIPYQNYESLYDELMRFKTRFSFFHGSYSSSEWYFSI</sequence>